<name>A0A7M7JIV3_VARDE</name>
<accession>A0A7M7JIV3</accession>
<dbReference type="AlphaFoldDB" id="A0A7M7JIV3"/>
<dbReference type="EnsemblMetazoa" id="XM_022796842">
    <property type="protein sequence ID" value="XP_022652577"/>
    <property type="gene ID" value="LOC111246740"/>
</dbReference>
<evidence type="ECO:0000256" key="1">
    <source>
        <dbReference type="SAM" id="MobiDB-lite"/>
    </source>
</evidence>
<protein>
    <submittedName>
        <fullName evidence="2">Uncharacterized protein</fullName>
    </submittedName>
</protein>
<feature type="compositionally biased region" description="Low complexity" evidence="1">
    <location>
        <begin position="104"/>
        <end position="121"/>
    </location>
</feature>
<sequence length="378" mass="42138">MNSGDDYEFRDPMADGMERLNIEKANRGRGGGRGTKVLTFPAFPSGGIIQPFAEQSDNRRARRAESDSSSLASRKAVTAQSDALGEAAPSAERALRQLGKSVFSSSTTTTTTAAAKTEATSPQLSRKQASIVNTRLRKRKQGTQVNHHHKKPQLSMSTALPETNGKPFYEQRMAIAPAKCLLSEEGFRRLSGMLADRYVERGADGTYCVHPDQKLFDAQIAAAKGVNELSDDQIRYLFYRIEDELRDLAAHGRSKRHRLFMADRNDILNFAMPFNEYTDRQRTLIRNLCQDHLRIKSGFNDFYVMQVLIPEACIRIHMEVHGTTFEESDGFLDPGLVNLKEAIESLDATSREGTQAKITLTSILGSNENERTIMGTVK</sequence>
<evidence type="ECO:0000313" key="2">
    <source>
        <dbReference type="EnsemblMetazoa" id="XP_022652577"/>
    </source>
</evidence>
<dbReference type="RefSeq" id="XP_022652577.1">
    <property type="nucleotide sequence ID" value="XM_022796842.1"/>
</dbReference>
<feature type="compositionally biased region" description="Polar residues" evidence="1">
    <location>
        <begin position="122"/>
        <end position="133"/>
    </location>
</feature>
<feature type="compositionally biased region" description="Basic and acidic residues" evidence="1">
    <location>
        <begin position="7"/>
        <end position="26"/>
    </location>
</feature>
<dbReference type="GeneID" id="111246740"/>
<feature type="compositionally biased region" description="Basic and acidic residues" evidence="1">
    <location>
        <begin position="56"/>
        <end position="66"/>
    </location>
</feature>
<keyword evidence="3" id="KW-1185">Reference proteome</keyword>
<evidence type="ECO:0000313" key="3">
    <source>
        <dbReference type="Proteomes" id="UP000594260"/>
    </source>
</evidence>
<feature type="compositionally biased region" description="Low complexity" evidence="1">
    <location>
        <begin position="67"/>
        <end position="76"/>
    </location>
</feature>
<organism evidence="2 3">
    <name type="scientific">Varroa destructor</name>
    <name type="common">Honeybee mite</name>
    <dbReference type="NCBI Taxonomy" id="109461"/>
    <lineage>
        <taxon>Eukaryota</taxon>
        <taxon>Metazoa</taxon>
        <taxon>Ecdysozoa</taxon>
        <taxon>Arthropoda</taxon>
        <taxon>Chelicerata</taxon>
        <taxon>Arachnida</taxon>
        <taxon>Acari</taxon>
        <taxon>Parasitiformes</taxon>
        <taxon>Mesostigmata</taxon>
        <taxon>Gamasina</taxon>
        <taxon>Dermanyssoidea</taxon>
        <taxon>Varroidae</taxon>
        <taxon>Varroa</taxon>
    </lineage>
</organism>
<proteinExistence type="predicted"/>
<feature type="region of interest" description="Disordered" evidence="1">
    <location>
        <begin position="1"/>
        <end position="160"/>
    </location>
</feature>
<reference evidence="2" key="1">
    <citation type="submission" date="2021-01" db="UniProtKB">
        <authorList>
            <consortium name="EnsemblMetazoa"/>
        </authorList>
    </citation>
    <scope>IDENTIFICATION</scope>
</reference>
<dbReference type="Proteomes" id="UP000594260">
    <property type="component" value="Unplaced"/>
</dbReference>
<feature type="compositionally biased region" description="Basic residues" evidence="1">
    <location>
        <begin position="135"/>
        <end position="152"/>
    </location>
</feature>